<dbReference type="Gene3D" id="3.40.50.620">
    <property type="entry name" value="HUPs"/>
    <property type="match status" value="1"/>
</dbReference>
<dbReference type="SUPFAM" id="SSF52402">
    <property type="entry name" value="Adenine nucleotide alpha hydrolases-like"/>
    <property type="match status" value="1"/>
</dbReference>
<evidence type="ECO:0000256" key="4">
    <source>
        <dbReference type="ARBA" id="ARBA00022741"/>
    </source>
</evidence>
<keyword evidence="13" id="KW-1185">Reference proteome</keyword>
<reference evidence="13" key="2">
    <citation type="submission" date="2012-03" db="EMBL/GenBank/DDBJ databases">
        <title>Complete genome sequence of Flavobacterium indicum GPTSA100-9T, isolated from warm spring water.</title>
        <authorList>
            <person name="Barbier P."/>
            <person name="Houel A."/>
            <person name="Loux V."/>
            <person name="Poulain J."/>
            <person name="Bernardet J.-F."/>
            <person name="Touchon M."/>
            <person name="Duchaud E."/>
        </authorList>
    </citation>
    <scope>NUCLEOTIDE SEQUENCE [LARGE SCALE GENOMIC DNA]</scope>
    <source>
        <strain evidence="13">DSM 17447 / CIP 109464 / GPTSA100-9</strain>
    </source>
</reference>
<feature type="active site" description="For GATase activity" evidence="8">
    <location>
        <position position="2"/>
    </location>
</feature>
<evidence type="ECO:0000256" key="9">
    <source>
        <dbReference type="PIRSR" id="PIRSR001589-2"/>
    </source>
</evidence>
<comment type="pathway">
    <text evidence="1">Amino-acid biosynthesis; L-asparagine biosynthesis; L-asparagine from L-aspartate (L-Gln route): step 1/1.</text>
</comment>
<dbReference type="CDD" id="cd00712">
    <property type="entry name" value="AsnB"/>
    <property type="match status" value="1"/>
</dbReference>
<organism evidence="12 13">
    <name type="scientific">Flavobacterium indicum (strain DSM 17447 / CIP 109464 / GPTSA100-9)</name>
    <dbReference type="NCBI Taxonomy" id="1094466"/>
    <lineage>
        <taxon>Bacteria</taxon>
        <taxon>Pseudomonadati</taxon>
        <taxon>Bacteroidota</taxon>
        <taxon>Flavobacteriia</taxon>
        <taxon>Flavobacteriales</taxon>
        <taxon>Flavobacteriaceae</taxon>
        <taxon>Flavobacterium</taxon>
    </lineage>
</organism>
<comment type="catalytic activity">
    <reaction evidence="7">
        <text>L-aspartate + L-glutamine + ATP + H2O = L-asparagine + L-glutamate + AMP + diphosphate + H(+)</text>
        <dbReference type="Rhea" id="RHEA:12228"/>
        <dbReference type="ChEBI" id="CHEBI:15377"/>
        <dbReference type="ChEBI" id="CHEBI:15378"/>
        <dbReference type="ChEBI" id="CHEBI:29985"/>
        <dbReference type="ChEBI" id="CHEBI:29991"/>
        <dbReference type="ChEBI" id="CHEBI:30616"/>
        <dbReference type="ChEBI" id="CHEBI:33019"/>
        <dbReference type="ChEBI" id="CHEBI:58048"/>
        <dbReference type="ChEBI" id="CHEBI:58359"/>
        <dbReference type="ChEBI" id="CHEBI:456215"/>
        <dbReference type="EC" id="6.3.5.4"/>
    </reaction>
</comment>
<dbReference type="EMBL" id="HE774682">
    <property type="protein sequence ID" value="CCG52444.1"/>
    <property type="molecule type" value="Genomic_DNA"/>
</dbReference>
<dbReference type="InterPro" id="IPR001962">
    <property type="entry name" value="Asn_synthase"/>
</dbReference>
<proteinExistence type="inferred from homology"/>
<keyword evidence="8" id="KW-0061">Asparagine biosynthesis</keyword>
<feature type="domain" description="Glutamine amidotransferase type-2" evidence="11">
    <location>
        <begin position="2"/>
        <end position="210"/>
    </location>
</feature>
<dbReference type="PROSITE" id="PS51278">
    <property type="entry name" value="GATASE_TYPE_2"/>
    <property type="match status" value="1"/>
</dbReference>
<dbReference type="EC" id="6.3.5.4" evidence="3"/>
<feature type="binding site" evidence="9">
    <location>
        <position position="97"/>
    </location>
    <ligand>
        <name>L-glutamine</name>
        <dbReference type="ChEBI" id="CHEBI:58359"/>
    </ligand>
</feature>
<dbReference type="Pfam" id="PF13522">
    <property type="entry name" value="GATase_6"/>
    <property type="match status" value="1"/>
</dbReference>
<dbReference type="InterPro" id="IPR033738">
    <property type="entry name" value="AsnB_N"/>
</dbReference>
<dbReference type="Proteomes" id="UP000007599">
    <property type="component" value="Chromosome I"/>
</dbReference>
<reference evidence="12 13" key="1">
    <citation type="journal article" date="2012" name="J. Bacteriol.">
        <title>Complete Genome Sequence of Flavobacterium indicum GPSTA100-9T, Isolated from Warm Spring Water.</title>
        <authorList>
            <person name="Barbier P."/>
            <person name="Houel A."/>
            <person name="Loux V."/>
            <person name="Poulain J."/>
            <person name="Bernardet J.F."/>
            <person name="Touchon M."/>
            <person name="Duchaud E."/>
        </authorList>
    </citation>
    <scope>NUCLEOTIDE SEQUENCE [LARGE SCALE GENOMIC DNA]</scope>
    <source>
        <strain evidence="13">DSM 17447 / CIP 109464 / GPTSA100-9</strain>
    </source>
</reference>
<dbReference type="eggNOG" id="COG0367">
    <property type="taxonomic scope" value="Bacteria"/>
</dbReference>
<dbReference type="AlphaFoldDB" id="H8XQF0"/>
<dbReference type="GO" id="GO:0006529">
    <property type="term" value="P:asparagine biosynthetic process"/>
    <property type="evidence" value="ECO:0007669"/>
    <property type="project" value="UniProtKB-KW"/>
</dbReference>
<dbReference type="GO" id="GO:0005524">
    <property type="term" value="F:ATP binding"/>
    <property type="evidence" value="ECO:0007669"/>
    <property type="project" value="UniProtKB-KW"/>
</dbReference>
<dbReference type="InterPro" id="IPR029055">
    <property type="entry name" value="Ntn_hydrolases_N"/>
</dbReference>
<dbReference type="HOGENOM" id="CLU_014658_3_1_10"/>
<dbReference type="OrthoDB" id="9763290at2"/>
<dbReference type="InterPro" id="IPR006426">
    <property type="entry name" value="Asn_synth_AEB"/>
</dbReference>
<dbReference type="SUPFAM" id="SSF56235">
    <property type="entry name" value="N-terminal nucleophile aminohydrolases (Ntn hydrolases)"/>
    <property type="match status" value="1"/>
</dbReference>
<evidence type="ECO:0000256" key="3">
    <source>
        <dbReference type="ARBA" id="ARBA00012737"/>
    </source>
</evidence>
<dbReference type="CDD" id="cd01991">
    <property type="entry name" value="Asn_synthase_B_C"/>
    <property type="match status" value="1"/>
</dbReference>
<name>H8XQF0_FLAIG</name>
<evidence type="ECO:0000256" key="1">
    <source>
        <dbReference type="ARBA" id="ARBA00005187"/>
    </source>
</evidence>
<evidence type="ECO:0000313" key="12">
    <source>
        <dbReference type="EMBL" id="CCG52444.1"/>
    </source>
</evidence>
<dbReference type="InterPro" id="IPR017932">
    <property type="entry name" value="GATase_2_dom"/>
</dbReference>
<dbReference type="PANTHER" id="PTHR43284">
    <property type="entry name" value="ASPARAGINE SYNTHETASE (GLUTAMINE-HYDROLYZING)"/>
    <property type="match status" value="1"/>
</dbReference>
<dbReference type="InterPro" id="IPR014729">
    <property type="entry name" value="Rossmann-like_a/b/a_fold"/>
</dbReference>
<protein>
    <recommendedName>
        <fullName evidence="3">asparagine synthase (glutamine-hydrolyzing)</fullName>
        <ecNumber evidence="3">6.3.5.4</ecNumber>
    </recommendedName>
</protein>
<dbReference type="KEGG" id="fin:KQS_02260"/>
<evidence type="ECO:0000256" key="2">
    <source>
        <dbReference type="ARBA" id="ARBA00005752"/>
    </source>
</evidence>
<dbReference type="InterPro" id="IPR051786">
    <property type="entry name" value="ASN_synthetase/amidase"/>
</dbReference>
<gene>
    <name evidence="12" type="ordered locus">KQS_02260</name>
</gene>
<dbReference type="RefSeq" id="WP_014387588.1">
    <property type="nucleotide sequence ID" value="NC_017025.1"/>
</dbReference>
<dbReference type="STRING" id="1094466.KQS_02260"/>
<evidence type="ECO:0000256" key="5">
    <source>
        <dbReference type="ARBA" id="ARBA00022840"/>
    </source>
</evidence>
<dbReference type="Pfam" id="PF00733">
    <property type="entry name" value="Asn_synthase"/>
    <property type="match status" value="1"/>
</dbReference>
<dbReference type="PIRSF" id="PIRSF001589">
    <property type="entry name" value="Asn_synthetase_glu-h"/>
    <property type="match status" value="1"/>
</dbReference>
<dbReference type="PATRIC" id="fig|1094466.5.peg.447"/>
<keyword evidence="8" id="KW-0028">Amino-acid biosynthesis</keyword>
<keyword evidence="6 8" id="KW-0315">Glutamine amidotransferase</keyword>
<dbReference type="NCBIfam" id="TIGR01536">
    <property type="entry name" value="asn_synth_AEB"/>
    <property type="match status" value="1"/>
</dbReference>
<dbReference type="PANTHER" id="PTHR43284:SF1">
    <property type="entry name" value="ASPARAGINE SYNTHETASE"/>
    <property type="match status" value="1"/>
</dbReference>
<feature type="site" description="Important for beta-aspartyl-AMP intermediate formation" evidence="10">
    <location>
        <position position="368"/>
    </location>
</feature>
<evidence type="ECO:0000313" key="13">
    <source>
        <dbReference type="Proteomes" id="UP000007599"/>
    </source>
</evidence>
<dbReference type="MEROPS" id="C44.976"/>
<keyword evidence="12" id="KW-0436">Ligase</keyword>
<accession>H8XQF0</accession>
<sequence length="621" mass="71749">MCGISGFNNNIVTHFNRNSLIKNFNELQIHRGPDYTGTWMNEDFTFFHHRLALIDGSSNANQPFFNENYVLCFNGEIYNFKKLKQVLSSVQFKSSSDTEVLFYYLVNFGIEKTLQDIQGMFAFSFYDIAKKELFLARDRFGIKPLYFYKNGSQFAFASESRTLAKALNLKPDSYKTIMAMNSTAEGSTTYSLFNHVENIQPGSFVKIDTQLNLSEHFYYRLANDVDVHLHNDLKKLSKKQIVDQFDNLMSKSVEEMLVSDFPMGAFVSGGIDSSIITALAKEKISDFSLFTADINGKHSEYEDTKALANHLKLPLFKTDFKPEDFLSYWVQATEYNAAPKVYFTNGIPISRVASLARQHEVKAVICGEGSDELFLGYSKLMAQRYKKALLFPHDLIKKLYKIYPALNNYLFPSNDSNLDAFNIRFANGFKSEMLYEAGNEVYSFISNKERKYYVDSFEMAQKHLHALFHRNDRMGMISSIEVRFPFLHEEVVKFAVNLPLEYKTRWTTKLHNKKHPFITDKWIVREISKKHLPKNLVSKKKNGLPIEGLNGLKFDKSFFKNGYLAEIMHLNNAALEHIIKNENPYFIGKLASVEIFGLLYDYQLSNEEIQSKINQFITLKK</sequence>
<evidence type="ECO:0000256" key="10">
    <source>
        <dbReference type="PIRSR" id="PIRSR001589-3"/>
    </source>
</evidence>
<evidence type="ECO:0000259" key="11">
    <source>
        <dbReference type="PROSITE" id="PS51278"/>
    </source>
</evidence>
<dbReference type="GO" id="GO:0004066">
    <property type="term" value="F:asparagine synthase (glutamine-hydrolyzing) activity"/>
    <property type="evidence" value="ECO:0007669"/>
    <property type="project" value="UniProtKB-EC"/>
</dbReference>
<dbReference type="Gene3D" id="3.60.20.10">
    <property type="entry name" value="Glutamine Phosphoribosylpyrophosphate, subunit 1, domain 1"/>
    <property type="match status" value="1"/>
</dbReference>
<comment type="similarity">
    <text evidence="2">Belongs to the asparagine synthetase family.</text>
</comment>
<keyword evidence="5 9" id="KW-0067">ATP-binding</keyword>
<evidence type="ECO:0000256" key="6">
    <source>
        <dbReference type="ARBA" id="ARBA00022962"/>
    </source>
</evidence>
<evidence type="ECO:0000256" key="8">
    <source>
        <dbReference type="PIRSR" id="PIRSR001589-1"/>
    </source>
</evidence>
<evidence type="ECO:0000256" key="7">
    <source>
        <dbReference type="ARBA" id="ARBA00048741"/>
    </source>
</evidence>
<keyword evidence="4 9" id="KW-0547">Nucleotide-binding</keyword>